<name>A0A8J7A213_DESMC</name>
<dbReference type="EMBL" id="JADEXS010000435">
    <property type="protein sequence ID" value="MBE9025555.1"/>
    <property type="molecule type" value="Genomic_DNA"/>
</dbReference>
<reference evidence="1" key="1">
    <citation type="submission" date="2020-10" db="EMBL/GenBank/DDBJ databases">
        <authorList>
            <person name="Castelo-Branco R."/>
            <person name="Eusebio N."/>
            <person name="Adriana R."/>
            <person name="Vieira A."/>
            <person name="Brugerolle De Fraissinette N."/>
            <person name="Rezende De Castro R."/>
            <person name="Schneider M.P."/>
            <person name="Vasconcelos V."/>
            <person name="Leao P.N."/>
        </authorList>
    </citation>
    <scope>NUCLEOTIDE SEQUENCE</scope>
    <source>
        <strain evidence="1">LEGE 12446</strain>
    </source>
</reference>
<evidence type="ECO:0000313" key="1">
    <source>
        <dbReference type="EMBL" id="MBE9025555.1"/>
    </source>
</evidence>
<accession>A0A8J7A213</accession>
<dbReference type="AlphaFoldDB" id="A0A8J7A213"/>
<proteinExistence type="predicted"/>
<evidence type="ECO:0000313" key="2">
    <source>
        <dbReference type="Proteomes" id="UP000622533"/>
    </source>
</evidence>
<gene>
    <name evidence="1" type="ORF">IQ276_24965</name>
</gene>
<organism evidence="1 2">
    <name type="scientific">Desmonostoc muscorum LEGE 12446</name>
    <dbReference type="NCBI Taxonomy" id="1828758"/>
    <lineage>
        <taxon>Bacteria</taxon>
        <taxon>Bacillati</taxon>
        <taxon>Cyanobacteriota</taxon>
        <taxon>Cyanophyceae</taxon>
        <taxon>Nostocales</taxon>
        <taxon>Nostocaceae</taxon>
        <taxon>Desmonostoc</taxon>
    </lineage>
</organism>
<sequence>MFFILMKRRNKQYVHLFILVTAIAVALSFPLKARAEWYVVGYDDEDNPIYINDESVYIKGEIHGAEVKSKLFGRAIFVVNCETSNYYIQTNQGTREGYAAPGTVAGVIADEICEKYN</sequence>
<keyword evidence="2" id="KW-1185">Reference proteome</keyword>
<protein>
    <submittedName>
        <fullName evidence="1">Uncharacterized protein</fullName>
    </submittedName>
</protein>
<dbReference type="Proteomes" id="UP000622533">
    <property type="component" value="Unassembled WGS sequence"/>
</dbReference>
<comment type="caution">
    <text evidence="1">The sequence shown here is derived from an EMBL/GenBank/DDBJ whole genome shotgun (WGS) entry which is preliminary data.</text>
</comment>